<evidence type="ECO:0000259" key="3">
    <source>
        <dbReference type="PROSITE" id="PS50011"/>
    </source>
</evidence>
<keyword evidence="2" id="KW-0472">Membrane</keyword>
<keyword evidence="2" id="KW-1133">Transmembrane helix</keyword>
<gene>
    <name evidence="4" type="ORF">GCM10023235_32180</name>
</gene>
<accession>A0ABP9DSY9</accession>
<dbReference type="EMBL" id="BAABIS010000001">
    <property type="protein sequence ID" value="GAA4852619.1"/>
    <property type="molecule type" value="Genomic_DNA"/>
</dbReference>
<evidence type="ECO:0000313" key="5">
    <source>
        <dbReference type="Proteomes" id="UP001501752"/>
    </source>
</evidence>
<dbReference type="Proteomes" id="UP001501752">
    <property type="component" value="Unassembled WGS sequence"/>
</dbReference>
<evidence type="ECO:0000256" key="2">
    <source>
        <dbReference type="SAM" id="Phobius"/>
    </source>
</evidence>
<evidence type="ECO:0000313" key="4">
    <source>
        <dbReference type="EMBL" id="GAA4852619.1"/>
    </source>
</evidence>
<keyword evidence="2" id="KW-0812">Transmembrane</keyword>
<dbReference type="RefSeq" id="WP_345697525.1">
    <property type="nucleotide sequence ID" value="NZ_BAABIS010000001.1"/>
</dbReference>
<comment type="caution">
    <text evidence="4">The sequence shown here is derived from an EMBL/GenBank/DDBJ whole genome shotgun (WGS) entry which is preliminary data.</text>
</comment>
<reference evidence="5" key="1">
    <citation type="journal article" date="2019" name="Int. J. Syst. Evol. Microbiol.">
        <title>The Global Catalogue of Microorganisms (GCM) 10K type strain sequencing project: providing services to taxonomists for standard genome sequencing and annotation.</title>
        <authorList>
            <consortium name="The Broad Institute Genomics Platform"/>
            <consortium name="The Broad Institute Genome Sequencing Center for Infectious Disease"/>
            <person name="Wu L."/>
            <person name="Ma J."/>
        </authorList>
    </citation>
    <scope>NUCLEOTIDE SEQUENCE [LARGE SCALE GENOMIC DNA]</scope>
    <source>
        <strain evidence="5">JCM 13006</strain>
    </source>
</reference>
<dbReference type="InterPro" id="IPR000719">
    <property type="entry name" value="Prot_kinase_dom"/>
</dbReference>
<dbReference type="InterPro" id="IPR011009">
    <property type="entry name" value="Kinase-like_dom_sf"/>
</dbReference>
<organism evidence="4 5">
    <name type="scientific">Kitasatospora terrestris</name>
    <dbReference type="NCBI Taxonomy" id="258051"/>
    <lineage>
        <taxon>Bacteria</taxon>
        <taxon>Bacillati</taxon>
        <taxon>Actinomycetota</taxon>
        <taxon>Actinomycetes</taxon>
        <taxon>Kitasatosporales</taxon>
        <taxon>Streptomycetaceae</taxon>
        <taxon>Kitasatospora</taxon>
    </lineage>
</organism>
<proteinExistence type="predicted"/>
<feature type="region of interest" description="Disordered" evidence="1">
    <location>
        <begin position="309"/>
        <end position="344"/>
    </location>
</feature>
<dbReference type="PROSITE" id="PS50011">
    <property type="entry name" value="PROTEIN_KINASE_DOM"/>
    <property type="match status" value="1"/>
</dbReference>
<keyword evidence="5" id="KW-1185">Reference proteome</keyword>
<feature type="transmembrane region" description="Helical" evidence="2">
    <location>
        <begin position="348"/>
        <end position="372"/>
    </location>
</feature>
<sequence>MRAVPGQVVGGRYRVTDRPAEVPAHPSAGVPARDAVSGALVTLSALELPEFLDPLRPEVEEQPGQGPRVAERVAAVAAAAPDHPRLLRGLGAVPEGGLLWVAEERLPGEPLSRLAGNGPVSPYRVAEIAADLAGALEALHRTGLTHGNLTAEAVVVCEDGAAVLGGLLRGAAEEELCQAVGGPVPRRVYEARALLVGARAERWPIDAGAPADCWALGVLLYRLLSGYGPYPEQDLPTLLGAVRDGRFRPADGCGVLRPLVERLLQPEAGLRPDAAAVRQELRTVLAGAPEPFGAGAVQAPLLPVLRPPAGPLVPRPRGARALRRTDRQGAERSPGVEPRRPPRVPPALLGPLLVGGVVLALVAALAAVVAFAG</sequence>
<dbReference type="InterPro" id="IPR001245">
    <property type="entry name" value="Ser-Thr/Tyr_kinase_cat_dom"/>
</dbReference>
<dbReference type="SUPFAM" id="SSF56112">
    <property type="entry name" value="Protein kinase-like (PK-like)"/>
    <property type="match status" value="1"/>
</dbReference>
<feature type="domain" description="Protein kinase" evidence="3">
    <location>
        <begin position="1"/>
        <end position="285"/>
    </location>
</feature>
<evidence type="ECO:0000256" key="1">
    <source>
        <dbReference type="SAM" id="MobiDB-lite"/>
    </source>
</evidence>
<dbReference type="Gene3D" id="1.10.510.10">
    <property type="entry name" value="Transferase(Phosphotransferase) domain 1"/>
    <property type="match status" value="1"/>
</dbReference>
<dbReference type="SMART" id="SM00220">
    <property type="entry name" value="S_TKc"/>
    <property type="match status" value="1"/>
</dbReference>
<protein>
    <recommendedName>
        <fullName evidence="3">Protein kinase domain-containing protein</fullName>
    </recommendedName>
</protein>
<dbReference type="Pfam" id="PF07714">
    <property type="entry name" value="PK_Tyr_Ser-Thr"/>
    <property type="match status" value="1"/>
</dbReference>
<name>A0ABP9DSY9_9ACTN</name>